<sequence>MAFSNPKVYLEKLARPLLERFEKEPNSYELAVSCSIILYHYCDVVAYVRNIKPYVAAKQLTDKVSNFEIIRALANAGKHVELTHHPNKNLLGLKAQDLQIGKGAAFSDGTFFSDGTSFDDSPDTVMVTTPDGETYDVLLICNNVLENLEKEVEFYEV</sequence>
<accession>A0ABQ3CU51</accession>
<dbReference type="Proteomes" id="UP000634455">
    <property type="component" value="Unassembled WGS sequence"/>
</dbReference>
<name>A0ABQ3CU51_9RHOB</name>
<protein>
    <submittedName>
        <fullName evidence="1">Uncharacterized protein</fullName>
    </submittedName>
</protein>
<comment type="caution">
    <text evidence="1">The sequence shown here is derived from an EMBL/GenBank/DDBJ whole genome shotgun (WGS) entry which is preliminary data.</text>
</comment>
<dbReference type="RefSeq" id="WP_189638661.1">
    <property type="nucleotide sequence ID" value="NZ_BMZF01000001.1"/>
</dbReference>
<evidence type="ECO:0000313" key="1">
    <source>
        <dbReference type="EMBL" id="GHA40910.1"/>
    </source>
</evidence>
<keyword evidence="2" id="KW-1185">Reference proteome</keyword>
<proteinExistence type="predicted"/>
<dbReference type="EMBL" id="BMZF01000001">
    <property type="protein sequence ID" value="GHA40910.1"/>
    <property type="molecule type" value="Genomic_DNA"/>
</dbReference>
<organism evidence="1 2">
    <name type="scientific">Paramylibacter ulvae</name>
    <dbReference type="NCBI Taxonomy" id="1651968"/>
    <lineage>
        <taxon>Bacteria</taxon>
        <taxon>Pseudomonadati</taxon>
        <taxon>Pseudomonadota</taxon>
        <taxon>Alphaproteobacteria</taxon>
        <taxon>Rhodobacterales</taxon>
        <taxon>Paracoccaceae</taxon>
        <taxon>Paramylibacter</taxon>
    </lineage>
</organism>
<reference evidence="2" key="1">
    <citation type="journal article" date="2019" name="Int. J. Syst. Evol. Microbiol.">
        <title>The Global Catalogue of Microorganisms (GCM) 10K type strain sequencing project: providing services to taxonomists for standard genome sequencing and annotation.</title>
        <authorList>
            <consortium name="The Broad Institute Genomics Platform"/>
            <consortium name="The Broad Institute Genome Sequencing Center for Infectious Disease"/>
            <person name="Wu L."/>
            <person name="Ma J."/>
        </authorList>
    </citation>
    <scope>NUCLEOTIDE SEQUENCE [LARGE SCALE GENOMIC DNA]</scope>
    <source>
        <strain evidence="2">KCTC 32465</strain>
    </source>
</reference>
<evidence type="ECO:0000313" key="2">
    <source>
        <dbReference type="Proteomes" id="UP000634455"/>
    </source>
</evidence>
<gene>
    <name evidence="1" type="ORF">GCM10008927_01440</name>
</gene>